<feature type="transmembrane region" description="Helical" evidence="9">
    <location>
        <begin position="275"/>
        <end position="293"/>
    </location>
</feature>
<dbReference type="Proteomes" id="UP000502005">
    <property type="component" value="Plasmid pNE1B"/>
</dbReference>
<dbReference type="RefSeq" id="WP_208719052.1">
    <property type="nucleotide sequence ID" value="NZ_CP024770.1"/>
</dbReference>
<feature type="transmembrane region" description="Helical" evidence="9">
    <location>
        <begin position="305"/>
        <end position="327"/>
    </location>
</feature>
<organism evidence="10 11">
    <name type="scientific">Pantoea cypripedii</name>
    <name type="common">Pectobacterium cypripedii</name>
    <name type="synonym">Erwinia cypripedii</name>
    <dbReference type="NCBI Taxonomy" id="55209"/>
    <lineage>
        <taxon>Bacteria</taxon>
        <taxon>Pseudomonadati</taxon>
        <taxon>Pseudomonadota</taxon>
        <taxon>Gammaproteobacteria</taxon>
        <taxon>Enterobacterales</taxon>
        <taxon>Erwiniaceae</taxon>
        <taxon>Pantoea</taxon>
    </lineage>
</organism>
<evidence type="ECO:0000256" key="8">
    <source>
        <dbReference type="ARBA" id="ARBA00026081"/>
    </source>
</evidence>
<feature type="transmembrane region" description="Helical" evidence="9">
    <location>
        <begin position="333"/>
        <end position="353"/>
    </location>
</feature>
<sequence length="359" mass="39817">MNIFSRYLVRNVFIGFAAAAGLLIPLFSTFNLINELEDVSTGGYRWSQALMVVLMTLPRTLIDLGPFVALLGGIVGLGQLSKSLELTAIRSAGLSILRISMIVLSSGIFLTLSLGALDEWVASPLQQQALQLKRAAIAHSGQTDSAVNALWARKYDEYVTVKTLDEHQQPVGVEIFHYKPDLSLESYVYAARATIQSNGMWMLHNVNQKAWQNGEETTQSRDSLQWTPIFDGMSLTELTMPGESFSITQLQRYIRYLQNTGQPSEEFRIALWQKLGRPILILAMILLAVPFTFSNPRSPGMGSRLAIAVIVGLLTYISYQITLNLGLLLSLNAVLTALTLPVLWLVIALGLVYRFDQLH</sequence>
<name>A0A6B9G5M1_PANCY</name>
<keyword evidence="6 9" id="KW-1133">Transmembrane helix</keyword>
<evidence type="ECO:0000256" key="1">
    <source>
        <dbReference type="ARBA" id="ARBA00002265"/>
    </source>
</evidence>
<keyword evidence="7 9" id="KW-0472">Membrane</keyword>
<evidence type="ECO:0000313" key="11">
    <source>
        <dbReference type="Proteomes" id="UP000502005"/>
    </source>
</evidence>
<comment type="subunit">
    <text evidence="8">Component of the lipopolysaccharide transport and assembly complex. The LptBFG transporter is composed of two ATP-binding proteins (LptB) and two transmembrane proteins (LptF and LptG).</text>
</comment>
<reference evidence="10 11" key="1">
    <citation type="submission" date="2017-11" db="EMBL/GenBank/DDBJ databases">
        <title>Genome sequence of Pantoea cypripedii NE1.</title>
        <authorList>
            <person name="Nascimento F.X."/>
        </authorList>
    </citation>
    <scope>NUCLEOTIDE SEQUENCE [LARGE SCALE GENOMIC DNA]</scope>
    <source>
        <strain evidence="10 11">NE1</strain>
        <plasmid evidence="11">pne1b</plasmid>
    </source>
</reference>
<dbReference type="EMBL" id="CP024770">
    <property type="protein sequence ID" value="QGY33021.1"/>
    <property type="molecule type" value="Genomic_DNA"/>
</dbReference>
<evidence type="ECO:0000256" key="9">
    <source>
        <dbReference type="SAM" id="Phobius"/>
    </source>
</evidence>
<evidence type="ECO:0000256" key="7">
    <source>
        <dbReference type="ARBA" id="ARBA00023136"/>
    </source>
</evidence>
<evidence type="ECO:0000256" key="5">
    <source>
        <dbReference type="ARBA" id="ARBA00022692"/>
    </source>
</evidence>
<comment type="subcellular location">
    <subcellularLocation>
        <location evidence="2">Cell membrane</location>
        <topology evidence="2">Multi-pass membrane protein</topology>
    </subcellularLocation>
</comment>
<keyword evidence="4" id="KW-1003">Cell membrane</keyword>
<dbReference type="Pfam" id="PF03739">
    <property type="entry name" value="LptF_LptG"/>
    <property type="match status" value="1"/>
</dbReference>
<evidence type="ECO:0000256" key="4">
    <source>
        <dbReference type="ARBA" id="ARBA00022475"/>
    </source>
</evidence>
<protein>
    <submittedName>
        <fullName evidence="10">LPS export ABC transporter permease LptG</fullName>
    </submittedName>
</protein>
<dbReference type="PANTHER" id="PTHR33529">
    <property type="entry name" value="SLR0882 PROTEIN-RELATED"/>
    <property type="match status" value="1"/>
</dbReference>
<gene>
    <name evidence="10" type="primary">lptG</name>
    <name evidence="10" type="ORF">CUN67_29265</name>
</gene>
<evidence type="ECO:0000256" key="2">
    <source>
        <dbReference type="ARBA" id="ARBA00004651"/>
    </source>
</evidence>
<geneLocation type="plasmid" evidence="11">
    <name>pne1b</name>
</geneLocation>
<keyword evidence="5 9" id="KW-0812">Transmembrane</keyword>
<proteinExistence type="inferred from homology"/>
<dbReference type="GO" id="GO:0015920">
    <property type="term" value="P:lipopolysaccharide transport"/>
    <property type="evidence" value="ECO:0007669"/>
    <property type="project" value="TreeGrafter"/>
</dbReference>
<dbReference type="InterPro" id="IPR030923">
    <property type="entry name" value="LptG"/>
</dbReference>
<comment type="function">
    <text evidence="1">Part of the ABC transporter complex LptBFG involved in the translocation of lipopolysaccharide (LPS) from the inner membrane to the outer membrane.</text>
</comment>
<feature type="transmembrane region" description="Helical" evidence="9">
    <location>
        <begin position="53"/>
        <end position="75"/>
    </location>
</feature>
<keyword evidence="10" id="KW-0614">Plasmid</keyword>
<evidence type="ECO:0000256" key="3">
    <source>
        <dbReference type="ARBA" id="ARBA00007725"/>
    </source>
</evidence>
<dbReference type="AlphaFoldDB" id="A0A6B9G5M1"/>
<feature type="transmembrane region" description="Helical" evidence="9">
    <location>
        <begin position="12"/>
        <end position="33"/>
    </location>
</feature>
<dbReference type="InterPro" id="IPR005495">
    <property type="entry name" value="LptG/LptF_permease"/>
</dbReference>
<accession>A0A6B9G5M1</accession>
<evidence type="ECO:0000256" key="6">
    <source>
        <dbReference type="ARBA" id="ARBA00022989"/>
    </source>
</evidence>
<dbReference type="GO" id="GO:0043190">
    <property type="term" value="C:ATP-binding cassette (ABC) transporter complex"/>
    <property type="evidence" value="ECO:0007669"/>
    <property type="project" value="InterPro"/>
</dbReference>
<dbReference type="GO" id="GO:0055085">
    <property type="term" value="P:transmembrane transport"/>
    <property type="evidence" value="ECO:0007669"/>
    <property type="project" value="InterPro"/>
</dbReference>
<evidence type="ECO:0000313" key="10">
    <source>
        <dbReference type="EMBL" id="QGY33021.1"/>
    </source>
</evidence>
<comment type="similarity">
    <text evidence="3">Belongs to the LptF/LptG family.</text>
</comment>
<dbReference type="PANTHER" id="PTHR33529:SF2">
    <property type="entry name" value="LIPOPOLYSACCHARIDE EXPORT SYSTEM PERMEASE PROTEIN LPTG"/>
    <property type="match status" value="1"/>
</dbReference>
<feature type="transmembrane region" description="Helical" evidence="9">
    <location>
        <begin position="96"/>
        <end position="117"/>
    </location>
</feature>
<dbReference type="NCBIfam" id="TIGR04408">
    <property type="entry name" value="LptG_lptG"/>
    <property type="match status" value="1"/>
</dbReference>